<reference evidence="7 8" key="1">
    <citation type="submission" date="2016-10" db="EMBL/GenBank/DDBJ databases">
        <authorList>
            <person name="de Groot N.N."/>
        </authorList>
    </citation>
    <scope>NUCLEOTIDE SEQUENCE [LARGE SCALE GENOMIC DNA]</scope>
    <source>
        <strain evidence="7 8">JCM 21544</strain>
    </source>
</reference>
<name>A0A1G9AZG3_9PSED</name>
<evidence type="ECO:0000313" key="7">
    <source>
        <dbReference type="EMBL" id="SDK32662.1"/>
    </source>
</evidence>
<evidence type="ECO:0000256" key="2">
    <source>
        <dbReference type="ARBA" id="ARBA00022525"/>
    </source>
</evidence>
<dbReference type="Pfam" id="PF06594">
    <property type="entry name" value="HCBP_related"/>
    <property type="match status" value="4"/>
</dbReference>
<keyword evidence="2" id="KW-0964">Secreted</keyword>
<evidence type="ECO:0000256" key="1">
    <source>
        <dbReference type="ARBA" id="ARBA00004613"/>
    </source>
</evidence>
<feature type="compositionally biased region" description="Polar residues" evidence="4">
    <location>
        <begin position="2546"/>
        <end position="2565"/>
    </location>
</feature>
<dbReference type="InterPro" id="IPR011049">
    <property type="entry name" value="Serralysin-like_metalloprot_C"/>
</dbReference>
<dbReference type="PROSITE" id="PS00330">
    <property type="entry name" value="HEMOLYSIN_CALCIUM"/>
    <property type="match status" value="24"/>
</dbReference>
<proteinExistence type="predicted"/>
<dbReference type="STRING" id="137658.SAMN05216186_10691"/>
<evidence type="ECO:0000259" key="6">
    <source>
        <dbReference type="Pfam" id="PF06594"/>
    </source>
</evidence>
<feature type="compositionally biased region" description="Basic and acidic residues" evidence="4">
    <location>
        <begin position="2812"/>
        <end position="2824"/>
    </location>
</feature>
<evidence type="ECO:0000256" key="4">
    <source>
        <dbReference type="SAM" id="MobiDB-lite"/>
    </source>
</evidence>
<evidence type="ECO:0000313" key="8">
    <source>
        <dbReference type="Proteomes" id="UP000198706"/>
    </source>
</evidence>
<dbReference type="InterPro" id="IPR001343">
    <property type="entry name" value="Hemolysn_Ca-bd"/>
</dbReference>
<feature type="region of interest" description="Disordered" evidence="4">
    <location>
        <begin position="1898"/>
        <end position="1920"/>
    </location>
</feature>
<dbReference type="InterPro" id="IPR018511">
    <property type="entry name" value="Hemolysin-typ_Ca-bd_CS"/>
</dbReference>
<dbReference type="InterPro" id="IPR010566">
    <property type="entry name" value="Haemolys_ca-bd"/>
</dbReference>
<feature type="domain" description="Haemolysin-type calcium binding-related" evidence="6">
    <location>
        <begin position="1363"/>
        <end position="1405"/>
    </location>
</feature>
<dbReference type="EMBL" id="FNFD01000006">
    <property type="protein sequence ID" value="SDK32662.1"/>
    <property type="molecule type" value="Genomic_DNA"/>
</dbReference>
<feature type="domain" description="Haemolysin-type calcium binding-related" evidence="6">
    <location>
        <begin position="1510"/>
        <end position="1552"/>
    </location>
</feature>
<accession>A0A1G9AZG3</accession>
<feature type="compositionally biased region" description="Gly residues" evidence="4">
    <location>
        <begin position="862"/>
        <end position="875"/>
    </location>
</feature>
<dbReference type="InterPro" id="IPR050557">
    <property type="entry name" value="RTX_toxin/Mannuronan_C5-epim"/>
</dbReference>
<protein>
    <submittedName>
        <fullName evidence="7">Ca2+-binding protein, RTX toxin-related</fullName>
    </submittedName>
</protein>
<evidence type="ECO:0000256" key="5">
    <source>
        <dbReference type="SAM" id="Phobius"/>
    </source>
</evidence>
<keyword evidence="5" id="KW-1133">Transmembrane helix</keyword>
<keyword evidence="5" id="KW-0812">Transmembrane</keyword>
<feature type="region of interest" description="Disordered" evidence="4">
    <location>
        <begin position="2771"/>
        <end position="2839"/>
    </location>
</feature>
<feature type="domain" description="Haemolysin-type calcium binding-related" evidence="6">
    <location>
        <begin position="2449"/>
        <end position="2486"/>
    </location>
</feature>
<dbReference type="GO" id="GO:0005576">
    <property type="term" value="C:extracellular region"/>
    <property type="evidence" value="ECO:0007669"/>
    <property type="project" value="UniProtKB-SubCell"/>
</dbReference>
<sequence length="2995" mass="311747">MRDKLGLAQVKNFISANSLQQVFFSGLSSGNVAGYLELTPESVAKQLEDPAKFGAWIEHLQSLSPEQRASFELGAGVWREPKLNIGSRILNKLPLFGALLGFTLAALQASEAEAAGNSERAREIMELWAFDAAGSEVGAAIGTLVGGIVVGVLGAAGAALSAPVMGAIVLGSTLIGAIFGGAGGTELYELLHDRDANERMDVIDKLSNLIFGATYTISSPLPPDLLAGNRLSLDATLGRDEIVANAKNDIAWRYALRELNPFVVTGIDYSRHNTDGTLDLYDPAAGEGGMTEQYLQDRAAMLTWKIAYDNGYLDEDDAPHEGPKPYTDSWDSSEWEGNWDFVDYSHRLPGGSPLTLTIDGSGLSLSDHQVVFGGKEADVVEGGDLSDHLYGMAGNDVITAEGGEDYLEGGLGDDQLDGGEDNDTLLGGSGDDLLIGGSGNDSLEGGVGNDLYKFAAGSGYDIVQDADGQGRIEVDGVTLGGGEKIAEGVYREAATGWTFTRVDNDLLITNANRTDAIRVANWSSARNLGITLAGEASEPVIETPITGDFIKQRDGSQYVTSATGYASAGPQADTADVLLGASGADSIVAGGGNDALSGEGGDDWLDGGAGNDLILGGLGADRIKGGDGDDFIFAGATGSISRPSSPDDPLPSFQGTEYSRGFSWVAYLSAAENALRFAGVNNLRALAGDDGNVVEGGLGNDRIHAGSASDVVHGGGDDDVIYGLGGSDTLLGDAGNDFIRGDGNTRSALYLEHTAIEQHGNDLIHGGQGEDSLVGDGGSDLLYGGDDNDMLYGDRMSDGTPDETPFAYMGNDTLDGGEGDDYLEGGGRADNLLGGGGNDTLWGDADAELLDASVHGDDTLDGGQGDDVLGGGGGSDLLYGGDGADELIGDERGGSLDASAHGDDTLEGGAGTDTLWGGGGHDVLRGGDGNDWLAGEHETGPDAVSTLTGDDLLEGGAGNDTLLGGNGNDTLLGGGDDDLLYGGAGDDVLEGGMGVDHFEGGLGDDRYRLSASDVEANSLETIEDSGGFNTLAISGAVSAGAQGTNGDLRLSLGRPDERREVLIRNGFRGSIQQLDLGGGQTVSLQEWLQTNLTQSLNLTAQAGETVLGGGGADTLTAAKSGATLVAGRGNDTLNMAGSGVSGVVAEFSLGDGMDNVVGGVRLDTLSTRQANVARFGEGVDKSSVRLVATRGTDSAANLYVAYGSQGDRIQVTFSGSGTALLRPFDRFEFSDGSALTWEQLVAGGVQYDATTPSGVEAIGTLANDHVQGGEGSDTVRAGAGDDLLEGGAGDDVLWGDAGADTLVGGAGDDYLRGGDGNDLYRFGRGFGQDTLDNYDPSAGRRDMIEFTDGLLPEDLQVSRSGNDLWLTLKETGDRLTVLGYFANDGSGMSAVGAIRFANGTEWDIQQVKAMVLAGTSGADSLVGYATGDVLSGGEGSDRIWGKAGADTLDGGSGDDYLSGGTGNDVYRFGRGYGQDTIESEDDTTDKTDVLVFADGISPDDVIVSRSSDHVVLSISGTQDAMTVLDYFREDGQSSARIELIRFADGTEWSVDQVKAKAIQGTAGDDRLYGYASSDWLKAGEGNDSLYGNDGNDTLEGGKGNDYLEGGYGNDTYRFDPGFGEDTINNRDDASERTDSIELNGVSARDIKVSRSGSDLYLRAAGDTDSIKVMNYFANNGAGPSHIDSIRFEDGTIWTVEHVKALALQGSDAGDTLYGYDSNDLIEGAAGYDYLYGGDGNDTLLGGEHDDYLLGEAGDDVLRGGVGDDVLFGGDGNDTYVYAAGDGQDVINGSQNPDSQSSLHFEGDIQPENIRVARSGNSLYVSLISDTGWVKGQVEIKNYFTASEQALPVDKITFENDVEWDHAAIRDWAFRTSPGNDYVVGFESADYLSGMAGNDTLNGMGGDDDIHGGEGNDALSGDKGNDSLYGDAGNDWLSGNEGNDLLQGGRGNDTLYGGSGSDVYVHELGDGDDTISESPRSGDVNILRYGEGTAVSDLSFYRVGPSLVIYNGKDSSQLTVEFFFSENAIGFLEFAGDPESRVSADYIRENADYGVANTMTGTSADDVFNVDNSQDQVIEQAGGGIDTVIASRNYTLPSNVENLTLTGVLDLRATGNELDNILVGNDGDNVIIGGKGNDTASGGKGDDKYYGVEKVIELEREGVDTIYDIYGGTLPDNVENFSLNDGTGTYSWDTVAVIGNDLDNTLYSNKKRGNHLIGGRGADTMIAAGSSAVFYVDNPGDVVIAAKDDIYDQVVSDIDYTLGDYAENLKLRGAAVFGGGNELNNELDGTESQVANVFRGGAGNDLYKLGAGDVAIENVDEGFDTIVIMPVEGATYSLLDYPNIEGLRLDGYYVGGATVLGNELDNQLFSNTLGNRLEGGAGNDTLVGGNGDDTLAGDSGNDSLSGGAGSDTYLFGIGSGEDVIADGAVGGIDTLLFADGVDADQLWFARNGDNLEVSIIGSNDKVTIHSWFWGRDYHVEQFKTSDGKTLQHSQVQTLVDAMAAFDVPSGEGKVVPQDVKDTLKPILTEAWELPIDTTNSQTGSTNTGTQPESNGNTPMPPSTNTLTGSDNAEELRGTAADDRIDGLAGNDILRGEDGNDLLNGGAGADTLHGGNGNDLLNGGDARDVLYGGAGNDTLRGGADIDYLKGDAGSDTYLFAAGDGSDLINNADTDPNSIDTARFEDARFDDLWFSRSGDDLYITVAGTSDRAIVSKWYADANNQLDRIEAGSAVLLNEQVEALVSAMSAFGVPSGAGKVIPQDVKDTLKPILTEAWNVQADDTSSQTENGDTDTQTENNNGTPAATPTLNTLTGSDNAEELRGSADDDRIDGLGGADTLHGGNGNDLLNGGDARDVLYGGTGNDTLRGGADIDYLKGDAGSDTYLFAAGDGSDLINNYDTDPNSIDTARFEDAAYDQLWFSRSGDDLYISVTGSRDRVIVSKWYTDANNQLDRIEAGSSALLNNQVDSLVSAMAAFAVPAAGAIIPQEVREQMAPVLAASWQ</sequence>
<dbReference type="PRINTS" id="PR00313">
    <property type="entry name" value="CABNDNGRPT"/>
</dbReference>
<feature type="region of interest" description="Disordered" evidence="4">
    <location>
        <begin position="855"/>
        <end position="911"/>
    </location>
</feature>
<dbReference type="Proteomes" id="UP000198706">
    <property type="component" value="Unassembled WGS sequence"/>
</dbReference>
<feature type="compositionally biased region" description="Basic and acidic residues" evidence="4">
    <location>
        <begin position="889"/>
        <end position="904"/>
    </location>
</feature>
<dbReference type="Pfam" id="PF00353">
    <property type="entry name" value="HemolysinCabind"/>
    <property type="match status" value="25"/>
</dbReference>
<feature type="region of interest" description="Disordered" evidence="4">
    <location>
        <begin position="2528"/>
        <end position="2565"/>
    </location>
</feature>
<feature type="domain" description="Haemolysin-type calcium binding-related" evidence="6">
    <location>
        <begin position="1654"/>
        <end position="1695"/>
    </location>
</feature>
<feature type="compositionally biased region" description="Polar residues" evidence="4">
    <location>
        <begin position="2773"/>
        <end position="2790"/>
    </location>
</feature>
<dbReference type="GO" id="GO:0005509">
    <property type="term" value="F:calcium ion binding"/>
    <property type="evidence" value="ECO:0007669"/>
    <property type="project" value="InterPro"/>
</dbReference>
<keyword evidence="5" id="KW-0472">Membrane</keyword>
<feature type="transmembrane region" description="Helical" evidence="5">
    <location>
        <begin position="167"/>
        <end position="188"/>
    </location>
</feature>
<comment type="subcellular location">
    <subcellularLocation>
        <location evidence="1">Secreted</location>
    </subcellularLocation>
</comment>
<feature type="compositionally biased region" description="Low complexity" evidence="4">
    <location>
        <begin position="2532"/>
        <end position="2545"/>
    </location>
</feature>
<keyword evidence="3" id="KW-0106">Calcium</keyword>
<gene>
    <name evidence="7" type="ORF">SAMN05216186_10691</name>
</gene>
<dbReference type="Gene3D" id="2.150.10.10">
    <property type="entry name" value="Serralysin-like metalloprotease, C-terminal"/>
    <property type="match status" value="18"/>
</dbReference>
<dbReference type="PANTHER" id="PTHR38340:SF1">
    <property type="entry name" value="S-LAYER PROTEIN"/>
    <property type="match status" value="1"/>
</dbReference>
<evidence type="ECO:0000256" key="3">
    <source>
        <dbReference type="ARBA" id="ARBA00022837"/>
    </source>
</evidence>
<organism evidence="7 8">
    <name type="scientific">Pseudomonas indica</name>
    <dbReference type="NCBI Taxonomy" id="137658"/>
    <lineage>
        <taxon>Bacteria</taxon>
        <taxon>Pseudomonadati</taxon>
        <taxon>Pseudomonadota</taxon>
        <taxon>Gammaproteobacteria</taxon>
        <taxon>Pseudomonadales</taxon>
        <taxon>Pseudomonadaceae</taxon>
        <taxon>Pseudomonas</taxon>
    </lineage>
</organism>
<keyword evidence="8" id="KW-1185">Reference proteome</keyword>
<feature type="transmembrane region" description="Helical" evidence="5">
    <location>
        <begin position="137"/>
        <end position="160"/>
    </location>
</feature>
<dbReference type="SUPFAM" id="SSF51120">
    <property type="entry name" value="beta-Roll"/>
    <property type="match status" value="15"/>
</dbReference>
<dbReference type="PANTHER" id="PTHR38340">
    <property type="entry name" value="S-LAYER PROTEIN"/>
    <property type="match status" value="1"/>
</dbReference>
<feature type="compositionally biased region" description="Low complexity" evidence="4">
    <location>
        <begin position="2791"/>
        <end position="2807"/>
    </location>
</feature>